<dbReference type="NCBIfam" id="NF009727">
    <property type="entry name" value="PRK13254.1-1"/>
    <property type="match status" value="1"/>
</dbReference>
<proteinExistence type="inferred from homology"/>
<name>A0A5B7ZMB8_9GAMM</name>
<reference evidence="15 16" key="1">
    <citation type="submission" date="2019-06" db="EMBL/GenBank/DDBJ databases">
        <title>Thermomonas aquatica sp. nov., isolated from an industrial wastewater treatment plant.</title>
        <authorList>
            <person name="Jeon J.H."/>
            <person name="Park D.-S."/>
        </authorList>
    </citation>
    <scope>NUCLEOTIDE SEQUENCE [LARGE SCALE GENOMIC DNA]</scope>
    <source>
        <strain evidence="15 16">SY21</strain>
    </source>
</reference>
<feature type="topological domain" description="Extracellular" evidence="13">
    <location>
        <begin position="30"/>
        <end position="159"/>
    </location>
</feature>
<dbReference type="NCBIfam" id="NF009731">
    <property type="entry name" value="PRK13254.1-5"/>
    <property type="match status" value="1"/>
</dbReference>
<comment type="subcellular location">
    <subcellularLocation>
        <location evidence="1">Cell inner membrane</location>
    </subcellularLocation>
    <subcellularLocation>
        <location evidence="13">Cell membrane</location>
        <topology evidence="13">Single-pass type II membrane protein</topology>
    </subcellularLocation>
</comment>
<comment type="similarity">
    <text evidence="13">Belongs to the CcmE/CycJ family.</text>
</comment>
<keyword evidence="16" id="KW-1185">Reference proteome</keyword>
<evidence type="ECO:0000256" key="12">
    <source>
        <dbReference type="ARBA" id="ARBA00056663"/>
    </source>
</evidence>
<dbReference type="GO" id="GO:0020037">
    <property type="term" value="F:heme binding"/>
    <property type="evidence" value="ECO:0007669"/>
    <property type="project" value="InterPro"/>
</dbReference>
<evidence type="ECO:0000256" key="3">
    <source>
        <dbReference type="ARBA" id="ARBA00022519"/>
    </source>
</evidence>
<dbReference type="FunFam" id="2.40.50.140:FF:000104">
    <property type="entry name" value="Cytochrome c-type biogenesis protein CcmE"/>
    <property type="match status" value="1"/>
</dbReference>
<dbReference type="GO" id="GO:0046872">
    <property type="term" value="F:metal ion binding"/>
    <property type="evidence" value="ECO:0007669"/>
    <property type="project" value="UniProtKB-KW"/>
</dbReference>
<evidence type="ECO:0000256" key="5">
    <source>
        <dbReference type="ARBA" id="ARBA00022692"/>
    </source>
</evidence>
<dbReference type="Proteomes" id="UP000308149">
    <property type="component" value="Chromosome"/>
</dbReference>
<dbReference type="HAMAP" id="MF_01959">
    <property type="entry name" value="CcmE"/>
    <property type="match status" value="1"/>
</dbReference>
<comment type="function">
    <text evidence="12 13">Heme chaperone required for the biogenesis of c-type cytochromes. Transiently binds heme delivered by CcmC and transfers the heme to apo-cytochromes in a process facilitated by CcmF and CcmH.</text>
</comment>
<dbReference type="GO" id="GO:0005886">
    <property type="term" value="C:plasma membrane"/>
    <property type="evidence" value="ECO:0007669"/>
    <property type="project" value="UniProtKB-SubCell"/>
</dbReference>
<feature type="binding site" description="axial binding residue" evidence="13 14">
    <location>
        <position position="132"/>
    </location>
    <ligand>
        <name>heme</name>
        <dbReference type="ChEBI" id="CHEBI:30413"/>
    </ligand>
    <ligandPart>
        <name>Fe</name>
        <dbReference type="ChEBI" id="CHEBI:18248"/>
    </ligandPart>
</feature>
<organism evidence="15 16">
    <name type="scientific">Thermomonas aquatica</name>
    <dbReference type="NCBI Taxonomy" id="2202149"/>
    <lineage>
        <taxon>Bacteria</taxon>
        <taxon>Pseudomonadati</taxon>
        <taxon>Pseudomonadota</taxon>
        <taxon>Gammaproteobacteria</taxon>
        <taxon>Lysobacterales</taxon>
        <taxon>Lysobacteraceae</taxon>
        <taxon>Thermomonas</taxon>
    </lineage>
</organism>
<feature type="topological domain" description="Cytoplasmic" evidence="13">
    <location>
        <begin position="1"/>
        <end position="8"/>
    </location>
</feature>
<evidence type="ECO:0000256" key="9">
    <source>
        <dbReference type="ARBA" id="ARBA00022989"/>
    </source>
</evidence>
<dbReference type="SUPFAM" id="SSF82093">
    <property type="entry name" value="Heme chaperone CcmE"/>
    <property type="match status" value="1"/>
</dbReference>
<evidence type="ECO:0000256" key="14">
    <source>
        <dbReference type="PIRSR" id="PIRSR604329-50"/>
    </source>
</evidence>
<dbReference type="PANTHER" id="PTHR34128:SF2">
    <property type="entry name" value="CYTOCHROME C-TYPE BIOGENESIS PROTEIN CCME HOMOLOG, MITOCHONDRIAL"/>
    <property type="match status" value="1"/>
</dbReference>
<dbReference type="InterPro" id="IPR036127">
    <property type="entry name" value="CcmE-like_sf"/>
</dbReference>
<dbReference type="OrthoDB" id="9793584at2"/>
<keyword evidence="3" id="KW-0997">Cell inner membrane</keyword>
<keyword evidence="8 13" id="KW-0735">Signal-anchor</keyword>
<keyword evidence="2 13" id="KW-1003">Cell membrane</keyword>
<evidence type="ECO:0000256" key="2">
    <source>
        <dbReference type="ARBA" id="ARBA00022475"/>
    </source>
</evidence>
<dbReference type="Pfam" id="PF03100">
    <property type="entry name" value="CcmE"/>
    <property type="match status" value="1"/>
</dbReference>
<keyword evidence="7 13" id="KW-0201">Cytochrome c-type biogenesis</keyword>
<evidence type="ECO:0000256" key="11">
    <source>
        <dbReference type="ARBA" id="ARBA00023136"/>
    </source>
</evidence>
<evidence type="ECO:0000256" key="4">
    <source>
        <dbReference type="ARBA" id="ARBA00022617"/>
    </source>
</evidence>
<gene>
    <name evidence="13 15" type="primary">ccmE</name>
    <name evidence="13" type="synonym">cycJ</name>
    <name evidence="15" type="ORF">FHQ07_01650</name>
</gene>
<evidence type="ECO:0000256" key="10">
    <source>
        <dbReference type="ARBA" id="ARBA00023004"/>
    </source>
</evidence>
<keyword evidence="5 13" id="KW-0812">Transmembrane</keyword>
<evidence type="ECO:0000313" key="15">
    <source>
        <dbReference type="EMBL" id="QDA56118.1"/>
    </source>
</evidence>
<keyword evidence="9 13" id="KW-1133">Transmembrane helix</keyword>
<dbReference type="PANTHER" id="PTHR34128">
    <property type="entry name" value="CYTOCHROME C-TYPE BIOGENESIS PROTEIN CCME HOMOLOG, MITOCHONDRIAL"/>
    <property type="match status" value="1"/>
</dbReference>
<evidence type="ECO:0000256" key="13">
    <source>
        <dbReference type="HAMAP-Rule" id="MF_01959"/>
    </source>
</evidence>
<sequence length="159" mass="17101">MNPTRKRRLWLVLAVVVAAAIATTLIAMALQRNVAYLYTPNEVLSGKAGANVSSGEARFRLGGMVAAGSFKRAQGSMEAHFDVDDGDAKLPVVYTGILPDLFREKQAVVATGRMRGNVFVAEEVLAKHDETYMPKEVADKMGAAHKKHDVQPAPPEAAP</sequence>
<keyword evidence="10 13" id="KW-0408">Iron</keyword>
<dbReference type="RefSeq" id="WP_139715046.1">
    <property type="nucleotide sequence ID" value="NZ_CP040871.1"/>
</dbReference>
<evidence type="ECO:0000313" key="16">
    <source>
        <dbReference type="Proteomes" id="UP000308149"/>
    </source>
</evidence>
<accession>A0A5B7ZMB8</accession>
<evidence type="ECO:0000256" key="7">
    <source>
        <dbReference type="ARBA" id="ARBA00022748"/>
    </source>
</evidence>
<dbReference type="InterPro" id="IPR004329">
    <property type="entry name" value="CcmE"/>
</dbReference>
<evidence type="ECO:0000256" key="1">
    <source>
        <dbReference type="ARBA" id="ARBA00004533"/>
    </source>
</evidence>
<dbReference type="Gene3D" id="2.40.50.140">
    <property type="entry name" value="Nucleic acid-binding proteins"/>
    <property type="match status" value="1"/>
</dbReference>
<dbReference type="KEGG" id="thes:FHQ07_01650"/>
<keyword evidence="11 13" id="KW-0472">Membrane</keyword>
<dbReference type="GO" id="GO:0017004">
    <property type="term" value="P:cytochrome complex assembly"/>
    <property type="evidence" value="ECO:0007669"/>
    <property type="project" value="UniProtKB-KW"/>
</dbReference>
<feature type="binding site" description="covalent" evidence="13 14">
    <location>
        <position position="128"/>
    </location>
    <ligand>
        <name>heme</name>
        <dbReference type="ChEBI" id="CHEBI:30413"/>
    </ligand>
</feature>
<dbReference type="NCBIfam" id="NF009728">
    <property type="entry name" value="PRK13254.1-2"/>
    <property type="match status" value="1"/>
</dbReference>
<dbReference type="InterPro" id="IPR012340">
    <property type="entry name" value="NA-bd_OB-fold"/>
</dbReference>
<dbReference type="EMBL" id="CP040871">
    <property type="protein sequence ID" value="QDA56118.1"/>
    <property type="molecule type" value="Genomic_DNA"/>
</dbReference>
<keyword evidence="4 13" id="KW-0349">Heme</keyword>
<evidence type="ECO:0000256" key="6">
    <source>
        <dbReference type="ARBA" id="ARBA00022723"/>
    </source>
</evidence>
<dbReference type="AlphaFoldDB" id="A0A5B7ZMB8"/>
<keyword evidence="6 13" id="KW-0479">Metal-binding</keyword>
<dbReference type="GO" id="GO:0017003">
    <property type="term" value="P:protein-heme linkage"/>
    <property type="evidence" value="ECO:0007669"/>
    <property type="project" value="UniProtKB-UniRule"/>
</dbReference>
<evidence type="ECO:0000256" key="8">
    <source>
        <dbReference type="ARBA" id="ARBA00022968"/>
    </source>
</evidence>
<protein>
    <recommendedName>
        <fullName evidence="13">Cytochrome c-type biogenesis protein CcmE</fullName>
    </recommendedName>
    <alternativeName>
        <fullName evidence="13">Cytochrome c maturation protein E</fullName>
    </alternativeName>
    <alternativeName>
        <fullName evidence="13">Heme chaperone CcmE</fullName>
    </alternativeName>
</protein>